<dbReference type="EMBL" id="MGJP01000050">
    <property type="protein sequence ID" value="OGN08907.1"/>
    <property type="molecule type" value="Genomic_DNA"/>
</dbReference>
<proteinExistence type="predicted"/>
<feature type="transmembrane region" description="Helical" evidence="1">
    <location>
        <begin position="71"/>
        <end position="89"/>
    </location>
</feature>
<feature type="transmembrane region" description="Helical" evidence="1">
    <location>
        <begin position="6"/>
        <end position="26"/>
    </location>
</feature>
<dbReference type="Proteomes" id="UP000177167">
    <property type="component" value="Unassembled WGS sequence"/>
</dbReference>
<feature type="transmembrane region" description="Helical" evidence="1">
    <location>
        <begin position="101"/>
        <end position="122"/>
    </location>
</feature>
<evidence type="ECO:0000313" key="3">
    <source>
        <dbReference type="Proteomes" id="UP000177167"/>
    </source>
</evidence>
<comment type="caution">
    <text evidence="2">The sequence shown here is derived from an EMBL/GenBank/DDBJ whole genome shotgun (WGS) entry which is preliminary data.</text>
</comment>
<evidence type="ECO:0008006" key="4">
    <source>
        <dbReference type="Google" id="ProtNLM"/>
    </source>
</evidence>
<organism evidence="2 3">
    <name type="scientific">Candidatus Yanofskybacteria bacterium RIFCSPHIGHO2_02_FULL_41_11</name>
    <dbReference type="NCBI Taxonomy" id="1802675"/>
    <lineage>
        <taxon>Bacteria</taxon>
        <taxon>Candidatus Yanofskyibacteriota</taxon>
    </lineage>
</organism>
<sequence length="173" mass="19630">MLIKASLVFVTALFLDGFMLPALFGFRESLLSFVTLIVFMLYTSPLKLNIAYGLFFSIISEVLKGISFGEITIPLLLTTCVIYLTHGFLDIKYIYSARFNLSKLFTFSFIATVFIYLFLFFYKLSGIIIFGDNIRLILDGHLLNTAIILAIAGESLLLAFLFNILFNKEGYYN</sequence>
<keyword evidence="1" id="KW-1133">Transmembrane helix</keyword>
<keyword evidence="1" id="KW-0812">Transmembrane</keyword>
<keyword evidence="1" id="KW-0472">Membrane</keyword>
<accession>A0A1F8F6X3</accession>
<name>A0A1F8F6X3_9BACT</name>
<reference evidence="2 3" key="1">
    <citation type="journal article" date="2016" name="Nat. Commun.">
        <title>Thousands of microbial genomes shed light on interconnected biogeochemical processes in an aquifer system.</title>
        <authorList>
            <person name="Anantharaman K."/>
            <person name="Brown C.T."/>
            <person name="Hug L.A."/>
            <person name="Sharon I."/>
            <person name="Castelle C.J."/>
            <person name="Probst A.J."/>
            <person name="Thomas B.C."/>
            <person name="Singh A."/>
            <person name="Wilkins M.J."/>
            <person name="Karaoz U."/>
            <person name="Brodie E.L."/>
            <person name="Williams K.H."/>
            <person name="Hubbard S.S."/>
            <person name="Banfield J.F."/>
        </authorList>
    </citation>
    <scope>NUCLEOTIDE SEQUENCE [LARGE SCALE GENOMIC DNA]</scope>
</reference>
<protein>
    <recommendedName>
        <fullName evidence="4">Rod shape-determining protein MreD</fullName>
    </recommendedName>
</protein>
<evidence type="ECO:0000256" key="1">
    <source>
        <dbReference type="SAM" id="Phobius"/>
    </source>
</evidence>
<dbReference type="AlphaFoldDB" id="A0A1F8F6X3"/>
<feature type="transmembrane region" description="Helical" evidence="1">
    <location>
        <begin position="33"/>
        <end position="59"/>
    </location>
</feature>
<feature type="transmembrane region" description="Helical" evidence="1">
    <location>
        <begin position="142"/>
        <end position="166"/>
    </location>
</feature>
<gene>
    <name evidence="2" type="ORF">A3J46_02505</name>
</gene>
<evidence type="ECO:0000313" key="2">
    <source>
        <dbReference type="EMBL" id="OGN08907.1"/>
    </source>
</evidence>